<sequence>MWGVVARSVEAIVAIVAVLKTGRRMCRWIRRTAARLRFLLEDAAPSPRSPPRAG</sequence>
<gene>
    <name evidence="1" type="ORF">I553_10461</name>
</gene>
<name>X8DLM4_MYCXE</name>
<evidence type="ECO:0000313" key="1">
    <source>
        <dbReference type="EMBL" id="EUA68355.1"/>
    </source>
</evidence>
<dbReference type="PATRIC" id="fig|1299334.3.peg.1810"/>
<comment type="caution">
    <text evidence="1">The sequence shown here is derived from an EMBL/GenBank/DDBJ whole genome shotgun (WGS) entry which is preliminary data.</text>
</comment>
<proteinExistence type="predicted"/>
<dbReference type="EMBL" id="JAOB01000016">
    <property type="protein sequence ID" value="EUA68355.1"/>
    <property type="molecule type" value="Genomic_DNA"/>
</dbReference>
<reference evidence="1" key="1">
    <citation type="submission" date="2014-01" db="EMBL/GenBank/DDBJ databases">
        <authorList>
            <person name="Brown-Elliot B."/>
            <person name="Wallace R."/>
            <person name="Lenaerts A."/>
            <person name="Ordway D."/>
            <person name="DeGroote M.A."/>
            <person name="Parker T."/>
            <person name="Sizemore C."/>
            <person name="Tallon L.J."/>
            <person name="Sadzewicz L.K."/>
            <person name="Sengamalay N."/>
            <person name="Fraser C.M."/>
            <person name="Hine E."/>
            <person name="Shefchek K.A."/>
            <person name="Das S.P."/>
            <person name="Tettelin H."/>
        </authorList>
    </citation>
    <scope>NUCLEOTIDE SEQUENCE [LARGE SCALE GENOMIC DNA]</scope>
    <source>
        <strain evidence="1">4042</strain>
    </source>
</reference>
<dbReference type="AlphaFoldDB" id="X8DLM4"/>
<accession>X8DLM4</accession>
<protein>
    <submittedName>
        <fullName evidence="1">Uncharacterized protein</fullName>
    </submittedName>
</protein>
<organism evidence="1">
    <name type="scientific">Mycobacterium xenopi 4042</name>
    <dbReference type="NCBI Taxonomy" id="1299334"/>
    <lineage>
        <taxon>Bacteria</taxon>
        <taxon>Bacillati</taxon>
        <taxon>Actinomycetota</taxon>
        <taxon>Actinomycetes</taxon>
        <taxon>Mycobacteriales</taxon>
        <taxon>Mycobacteriaceae</taxon>
        <taxon>Mycobacterium</taxon>
    </lineage>
</organism>